<dbReference type="Pfam" id="PF19054">
    <property type="entry name" value="DUF5753"/>
    <property type="match status" value="1"/>
</dbReference>
<evidence type="ECO:0000313" key="2">
    <source>
        <dbReference type="EMBL" id="MDT0442063.1"/>
    </source>
</evidence>
<keyword evidence="3" id="KW-1185">Reference proteome</keyword>
<dbReference type="InterPro" id="IPR001387">
    <property type="entry name" value="Cro/C1-type_HTH"/>
</dbReference>
<dbReference type="CDD" id="cd00093">
    <property type="entry name" value="HTH_XRE"/>
    <property type="match status" value="1"/>
</dbReference>
<proteinExistence type="predicted"/>
<dbReference type="EMBL" id="JAVREV010000002">
    <property type="protein sequence ID" value="MDT0442063.1"/>
    <property type="molecule type" value="Genomic_DNA"/>
</dbReference>
<dbReference type="RefSeq" id="WP_311616340.1">
    <property type="nucleotide sequence ID" value="NZ_JAVREV010000002.1"/>
</dbReference>
<evidence type="ECO:0000313" key="3">
    <source>
        <dbReference type="Proteomes" id="UP001183615"/>
    </source>
</evidence>
<dbReference type="InterPro" id="IPR010982">
    <property type="entry name" value="Lambda_DNA-bd_dom_sf"/>
</dbReference>
<dbReference type="SUPFAM" id="SSF47413">
    <property type="entry name" value="lambda repressor-like DNA-binding domains"/>
    <property type="match status" value="1"/>
</dbReference>
<evidence type="ECO:0000259" key="1">
    <source>
        <dbReference type="Pfam" id="PF19054"/>
    </source>
</evidence>
<name>A0ABU2RZA4_9ACTN</name>
<protein>
    <submittedName>
        <fullName evidence="2">Scr1 family TA system antitoxin-like transcriptional regulator</fullName>
    </submittedName>
</protein>
<dbReference type="InterPro" id="IPR043917">
    <property type="entry name" value="DUF5753"/>
</dbReference>
<dbReference type="Gene3D" id="1.10.260.40">
    <property type="entry name" value="lambda repressor-like DNA-binding domains"/>
    <property type="match status" value="1"/>
</dbReference>
<organism evidence="2 3">
    <name type="scientific">Streptomyces johnsoniae</name>
    <dbReference type="NCBI Taxonomy" id="3075532"/>
    <lineage>
        <taxon>Bacteria</taxon>
        <taxon>Bacillati</taxon>
        <taxon>Actinomycetota</taxon>
        <taxon>Actinomycetes</taxon>
        <taxon>Kitasatosporales</taxon>
        <taxon>Streptomycetaceae</taxon>
        <taxon>Streptomyces</taxon>
    </lineage>
</organism>
<feature type="domain" description="DUF5753" evidence="1">
    <location>
        <begin position="81"/>
        <end position="157"/>
    </location>
</feature>
<dbReference type="Proteomes" id="UP001183615">
    <property type="component" value="Unassembled WGS sequence"/>
</dbReference>
<comment type="caution">
    <text evidence="2">The sequence shown here is derived from an EMBL/GenBank/DDBJ whole genome shotgun (WGS) entry which is preliminary data.</text>
</comment>
<gene>
    <name evidence="2" type="ORF">RM779_05540</name>
</gene>
<reference evidence="3" key="1">
    <citation type="submission" date="2023-07" db="EMBL/GenBank/DDBJ databases">
        <title>30 novel species of actinomycetes from the DSMZ collection.</title>
        <authorList>
            <person name="Nouioui I."/>
        </authorList>
    </citation>
    <scope>NUCLEOTIDE SEQUENCE [LARGE SCALE GENOMIC DNA]</scope>
    <source>
        <strain evidence="3">DSM 41886</strain>
    </source>
</reference>
<sequence length="159" mass="17865">MEPHENDEATPSTMLGELMRYAREESGLSLRTLGEEIHFPYGFLDRVERGEQEATENLVKQLDSHFRTGGLFTGLFNMAQDALIGDADIEAWAAARIKRQRIFEREEPPLYEAALKRPPLSKQVMSGQLAHLTQMTHKAHIAIQVLPFSEGLHPMPAAA</sequence>
<accession>A0ABU2RZA4</accession>